<organism evidence="1 2">
    <name type="scientific">Candidatus Aramenus sulfurataquae</name>
    <dbReference type="NCBI Taxonomy" id="1326980"/>
    <lineage>
        <taxon>Archaea</taxon>
        <taxon>Thermoproteota</taxon>
        <taxon>Thermoprotei</taxon>
        <taxon>Sulfolobales</taxon>
        <taxon>Sulfolobaceae</taxon>
        <taxon>Candidatus Aramenus</taxon>
    </lineage>
</organism>
<sequence>MKWVPVVIIFATLFSLGYLLTGYLVDSALLGVLGSLFYLLRSGGKKYVDSVPYAPLIAFALSSTSVALALISLVVKVLVIAEAFVYSFLATITFVSASMVVGYLRRVKG</sequence>
<evidence type="ECO:0000313" key="1">
    <source>
        <dbReference type="EMBL" id="MEW9492514.1"/>
    </source>
</evidence>
<reference evidence="1" key="1">
    <citation type="submission" date="2024-07" db="EMBL/GenBank/DDBJ databases">
        <title>Metagenome and Metagenome-Assembled Genomes of Archaea from a hot spring from the geothermal field of Los Azufres, Mexico.</title>
        <authorList>
            <person name="Marin-Paredes R."/>
            <person name="Martinez-Romero E."/>
            <person name="Servin-Garciduenas L.E."/>
        </authorList>
    </citation>
    <scope>NUCLEOTIDE SEQUENCE</scope>
    <source>
        <strain evidence="1">AZ1-454</strain>
    </source>
</reference>
<dbReference type="Proteomes" id="UP000053480">
    <property type="component" value="Unassembled WGS sequence"/>
</dbReference>
<dbReference type="EMBL" id="JZWS03000044">
    <property type="protein sequence ID" value="MEW9492514.1"/>
    <property type="molecule type" value="Genomic_DNA"/>
</dbReference>
<name>A0ACC6TRS1_9CREN</name>
<protein>
    <submittedName>
        <fullName evidence="1">Uncharacterized protein</fullName>
    </submittedName>
</protein>
<accession>A0ACC6TRS1</accession>
<comment type="caution">
    <text evidence="1">The sequence shown here is derived from an EMBL/GenBank/DDBJ whole genome shotgun (WGS) entry which is preliminary data.</text>
</comment>
<gene>
    <name evidence="1" type="ORF">TQ35_0010005</name>
</gene>
<evidence type="ECO:0000313" key="2">
    <source>
        <dbReference type="Proteomes" id="UP000053480"/>
    </source>
</evidence>
<proteinExistence type="predicted"/>